<dbReference type="PANTHER" id="PTHR19847">
    <property type="entry name" value="DDB1- AND CUL4-ASSOCIATED FACTOR 11"/>
    <property type="match status" value="1"/>
</dbReference>
<feature type="region of interest" description="Disordered" evidence="2">
    <location>
        <begin position="1"/>
        <end position="99"/>
    </location>
</feature>
<evidence type="ECO:0000256" key="2">
    <source>
        <dbReference type="SAM" id="MobiDB-lite"/>
    </source>
</evidence>
<feature type="repeat" description="WD" evidence="1">
    <location>
        <begin position="444"/>
        <end position="485"/>
    </location>
</feature>
<feature type="compositionally biased region" description="Basic and acidic residues" evidence="2">
    <location>
        <begin position="170"/>
        <end position="185"/>
    </location>
</feature>
<dbReference type="InterPro" id="IPR036322">
    <property type="entry name" value="WD40_repeat_dom_sf"/>
</dbReference>
<dbReference type="PROSITE" id="PS50294">
    <property type="entry name" value="WD_REPEATS_REGION"/>
    <property type="match status" value="2"/>
</dbReference>
<dbReference type="SMART" id="SM00320">
    <property type="entry name" value="WD40"/>
    <property type="match status" value="6"/>
</dbReference>
<dbReference type="PROSITE" id="PS50082">
    <property type="entry name" value="WD_REPEATS_2"/>
    <property type="match status" value="3"/>
</dbReference>
<accession>A0A152A315</accession>
<gene>
    <name evidence="3" type="ORF">DLAC_02500</name>
</gene>
<comment type="caution">
    <text evidence="3">The sequence shown here is derived from an EMBL/GenBank/DDBJ whole genome shotgun (WGS) entry which is preliminary data.</text>
</comment>
<feature type="compositionally biased region" description="Acidic residues" evidence="2">
    <location>
        <begin position="27"/>
        <end position="41"/>
    </location>
</feature>
<feature type="compositionally biased region" description="Acidic residues" evidence="2">
    <location>
        <begin position="86"/>
        <end position="99"/>
    </location>
</feature>
<dbReference type="OMA" id="TDYSPDQ"/>
<evidence type="ECO:0000256" key="1">
    <source>
        <dbReference type="PROSITE-ProRule" id="PRU00221"/>
    </source>
</evidence>
<dbReference type="SUPFAM" id="SSF50978">
    <property type="entry name" value="WD40 repeat-like"/>
    <property type="match status" value="1"/>
</dbReference>
<keyword evidence="1" id="KW-0853">WD repeat</keyword>
<name>A0A152A315_TIELA</name>
<feature type="compositionally biased region" description="Low complexity" evidence="2">
    <location>
        <begin position="42"/>
        <end position="72"/>
    </location>
</feature>
<dbReference type="InterPro" id="IPR051859">
    <property type="entry name" value="DCAF"/>
</dbReference>
<feature type="repeat" description="WD" evidence="1">
    <location>
        <begin position="341"/>
        <end position="382"/>
    </location>
</feature>
<dbReference type="STRING" id="361077.A0A152A315"/>
<feature type="repeat" description="WD" evidence="1">
    <location>
        <begin position="383"/>
        <end position="425"/>
    </location>
</feature>
<dbReference type="Gene3D" id="2.130.10.10">
    <property type="entry name" value="YVTN repeat-like/Quinoprotein amine dehydrogenase"/>
    <property type="match status" value="3"/>
</dbReference>
<dbReference type="InterPro" id="IPR015943">
    <property type="entry name" value="WD40/YVTN_repeat-like_dom_sf"/>
</dbReference>
<evidence type="ECO:0000313" key="3">
    <source>
        <dbReference type="EMBL" id="KYR00495.1"/>
    </source>
</evidence>
<sequence length="624" mass="72100">MSSSDGTSGIDDDDDEYFYDIEQKDEYDNEDVEDDGVDDGFSDNLTTSNPNNNDNNSSVRRNNNINNNNNNNGYIYQYFNSNNNDNNEEDYFDEDEEEEYEDEEEVYDDDEEMINLEDGVLSELLRQSGMGAIGTFSQVLNSYYMNYLTNNYQTPNNDSNSNSNSNNNNGEKKKKEEEQDEEIMKPVDINNEKIKIEYLNRVRNENTTLQEYLLKREIYGNWNNKNIRISNHYLPNSIPVDINQTGFKIFCCKLSQDGQSFMTASQDRMIRFYNTTTWKETSYIQARDINWSIIDTDYSSDQSHLIYSSWSPFIQLCKIRDGVSNSANEEPSDHIPLDLDTNSDRCCVFSLKFSPNNHEILAGSLDGYIYLYDLVEKRKILEFRGHGDDVNSVCYLDQSGNIFATGSDDCFIKLWDRRTLNQKSDSEKVSSLGRGKPHKPIGVMAGHHHGLTHVTPKGDGVYLLSNSKDHSAKLWDTRKMSNMSVLNNSSDLQQRHTIGRFFWDYRIRPHIDLPTVPKNKNDSSLMTYQGHSVEQTLIRCYFSPTETTAQKYIYTGSFQGNIYIYETLTGKLVQILKDQRGTIRDLAWSPHSMEIISTNWAGCIVKWDDFSDTRDTINFKHSIK</sequence>
<dbReference type="InParanoid" id="A0A152A315"/>
<dbReference type="FunCoup" id="A0A152A315">
    <property type="interactions" value="49"/>
</dbReference>
<protein>
    <submittedName>
        <fullName evidence="3">WD40 repeat-containing protein</fullName>
    </submittedName>
</protein>
<feature type="region of interest" description="Disordered" evidence="2">
    <location>
        <begin position="154"/>
        <end position="185"/>
    </location>
</feature>
<dbReference type="AlphaFoldDB" id="A0A152A315"/>
<dbReference type="EMBL" id="LODT01000013">
    <property type="protein sequence ID" value="KYR00495.1"/>
    <property type="molecule type" value="Genomic_DNA"/>
</dbReference>
<feature type="compositionally biased region" description="Low complexity" evidence="2">
    <location>
        <begin position="156"/>
        <end position="169"/>
    </location>
</feature>
<reference evidence="3 4" key="1">
    <citation type="submission" date="2015-12" db="EMBL/GenBank/DDBJ databases">
        <title>Dictyostelia acquired genes for synthesis and detection of signals that induce cell-type specialization by lateral gene transfer from prokaryotes.</title>
        <authorList>
            <person name="Gloeckner G."/>
            <person name="Schaap P."/>
        </authorList>
    </citation>
    <scope>NUCLEOTIDE SEQUENCE [LARGE SCALE GENOMIC DNA]</scope>
    <source>
        <strain evidence="3 4">TK</strain>
    </source>
</reference>
<dbReference type="Proteomes" id="UP000076078">
    <property type="component" value="Unassembled WGS sequence"/>
</dbReference>
<dbReference type="GO" id="GO:0043161">
    <property type="term" value="P:proteasome-mediated ubiquitin-dependent protein catabolic process"/>
    <property type="evidence" value="ECO:0007669"/>
    <property type="project" value="TreeGrafter"/>
</dbReference>
<dbReference type="PANTHER" id="PTHR19847:SF7">
    <property type="entry name" value="DDB1- AND CUL4-ASSOCIATED FACTOR 11"/>
    <property type="match status" value="1"/>
</dbReference>
<dbReference type="GO" id="GO:0080008">
    <property type="term" value="C:Cul4-RING E3 ubiquitin ligase complex"/>
    <property type="evidence" value="ECO:0007669"/>
    <property type="project" value="TreeGrafter"/>
</dbReference>
<evidence type="ECO:0000313" key="4">
    <source>
        <dbReference type="Proteomes" id="UP000076078"/>
    </source>
</evidence>
<dbReference type="Pfam" id="PF00400">
    <property type="entry name" value="WD40"/>
    <property type="match status" value="5"/>
</dbReference>
<proteinExistence type="predicted"/>
<keyword evidence="4" id="KW-1185">Reference proteome</keyword>
<dbReference type="OrthoDB" id="63070at2759"/>
<organism evidence="3 4">
    <name type="scientific">Tieghemostelium lacteum</name>
    <name type="common">Slime mold</name>
    <name type="synonym">Dictyostelium lacteum</name>
    <dbReference type="NCBI Taxonomy" id="361077"/>
    <lineage>
        <taxon>Eukaryota</taxon>
        <taxon>Amoebozoa</taxon>
        <taxon>Evosea</taxon>
        <taxon>Eumycetozoa</taxon>
        <taxon>Dictyostelia</taxon>
        <taxon>Dictyosteliales</taxon>
        <taxon>Raperosteliaceae</taxon>
        <taxon>Tieghemostelium</taxon>
    </lineage>
</organism>
<dbReference type="InterPro" id="IPR001680">
    <property type="entry name" value="WD40_rpt"/>
</dbReference>
<feature type="compositionally biased region" description="Acidic residues" evidence="2">
    <location>
        <begin position="10"/>
        <end position="20"/>
    </location>
</feature>